<proteinExistence type="predicted"/>
<keyword evidence="2" id="KW-1185">Reference proteome</keyword>
<protein>
    <submittedName>
        <fullName evidence="1">Uncharacterized protein</fullName>
    </submittedName>
</protein>
<reference evidence="1" key="1">
    <citation type="submission" date="2020-04" db="EMBL/GenBank/DDBJ databases">
        <authorList>
            <person name="Alioto T."/>
            <person name="Alioto T."/>
            <person name="Gomez Garrido J."/>
        </authorList>
    </citation>
    <scope>NUCLEOTIDE SEQUENCE</scope>
    <source>
        <strain evidence="1">A484AB</strain>
    </source>
</reference>
<dbReference type="AlphaFoldDB" id="A0A7D9MA33"/>
<comment type="caution">
    <text evidence="1">The sequence shown here is derived from an EMBL/GenBank/DDBJ whole genome shotgun (WGS) entry which is preliminary data.</text>
</comment>
<feature type="non-terminal residue" evidence="1">
    <location>
        <position position="1"/>
    </location>
</feature>
<name>A0A7D9MA33_PARCT</name>
<gene>
    <name evidence="1" type="ORF">PACLA_8A018720</name>
</gene>
<feature type="non-terminal residue" evidence="1">
    <location>
        <position position="110"/>
    </location>
</feature>
<organism evidence="1 2">
    <name type="scientific">Paramuricea clavata</name>
    <name type="common">Red gorgonian</name>
    <name type="synonym">Violescent sea-whip</name>
    <dbReference type="NCBI Taxonomy" id="317549"/>
    <lineage>
        <taxon>Eukaryota</taxon>
        <taxon>Metazoa</taxon>
        <taxon>Cnidaria</taxon>
        <taxon>Anthozoa</taxon>
        <taxon>Octocorallia</taxon>
        <taxon>Malacalcyonacea</taxon>
        <taxon>Plexauridae</taxon>
        <taxon>Paramuricea</taxon>
    </lineage>
</organism>
<sequence length="110" mass="12244">KIFLPSGGNNLTFLKQPIVKIKWSLDPVLSTNINRSWSFKSRASGKDEILGEVSRTGDITIVTRLYEIDIEKPATLVLKNIDERYSGAYKFTLYPGLPGPSISEVVVFIA</sequence>
<accession>A0A7D9MA33</accession>
<dbReference type="Proteomes" id="UP001152795">
    <property type="component" value="Unassembled WGS sequence"/>
</dbReference>
<evidence type="ECO:0000313" key="2">
    <source>
        <dbReference type="Proteomes" id="UP001152795"/>
    </source>
</evidence>
<evidence type="ECO:0000313" key="1">
    <source>
        <dbReference type="EMBL" id="CAB4045079.1"/>
    </source>
</evidence>
<dbReference type="EMBL" id="CACRXK020037534">
    <property type="protein sequence ID" value="CAB4045079.1"/>
    <property type="molecule type" value="Genomic_DNA"/>
</dbReference>